<dbReference type="RefSeq" id="WP_240262531.1">
    <property type="nucleotide sequence ID" value="NZ_CP092488.2"/>
</dbReference>
<organism evidence="3 4">
    <name type="scientific">Mycobacterium paraterrae</name>
    <dbReference type="NCBI Taxonomy" id="577492"/>
    <lineage>
        <taxon>Bacteria</taxon>
        <taxon>Bacillati</taxon>
        <taxon>Actinomycetota</taxon>
        <taxon>Actinomycetes</taxon>
        <taxon>Mycobacteriales</taxon>
        <taxon>Mycobacteriaceae</taxon>
        <taxon>Mycobacterium</taxon>
    </lineage>
</organism>
<feature type="region of interest" description="Disordered" evidence="1">
    <location>
        <begin position="82"/>
        <end position="102"/>
    </location>
</feature>
<evidence type="ECO:0000313" key="3">
    <source>
        <dbReference type="EMBL" id="UMB70772.1"/>
    </source>
</evidence>
<reference evidence="3" key="1">
    <citation type="submission" date="2022-08" db="EMBL/GenBank/DDBJ databases">
        <title>Whole genome sequencing of non-tuberculosis mycobacteria type-strains.</title>
        <authorList>
            <person name="Igarashi Y."/>
            <person name="Osugi A."/>
            <person name="Mitarai S."/>
        </authorList>
    </citation>
    <scope>NUCLEOTIDE SEQUENCE</scope>
    <source>
        <strain evidence="3">DSM 45127</strain>
    </source>
</reference>
<name>A0ABY3VU92_9MYCO</name>
<gene>
    <name evidence="3" type="ORF">MKK62_05590</name>
</gene>
<sequence>MRRILTMLASAVLVWSGLTAAAGPAAASWPGCPPDSPGGPCRWCPGDPPVQTGNLRVDPVRWDASICHTYWYVGGGGNVARTIWEGDEPPPPPPPQTGLVCDPGTFTNCRIETWHP</sequence>
<evidence type="ECO:0000256" key="2">
    <source>
        <dbReference type="SAM" id="SignalP"/>
    </source>
</evidence>
<evidence type="ECO:0008006" key="5">
    <source>
        <dbReference type="Google" id="ProtNLM"/>
    </source>
</evidence>
<dbReference type="Proteomes" id="UP001055336">
    <property type="component" value="Chromosome"/>
</dbReference>
<evidence type="ECO:0000256" key="1">
    <source>
        <dbReference type="SAM" id="MobiDB-lite"/>
    </source>
</evidence>
<evidence type="ECO:0000313" key="4">
    <source>
        <dbReference type="Proteomes" id="UP001055336"/>
    </source>
</evidence>
<keyword evidence="2" id="KW-0732">Signal</keyword>
<proteinExistence type="predicted"/>
<accession>A0ABY3VU92</accession>
<feature type="signal peptide" evidence="2">
    <location>
        <begin position="1"/>
        <end position="21"/>
    </location>
</feature>
<dbReference type="EMBL" id="CP092488">
    <property type="protein sequence ID" value="UMB70772.1"/>
    <property type="molecule type" value="Genomic_DNA"/>
</dbReference>
<feature type="chain" id="PRO_5045228124" description="Secreted protein" evidence="2">
    <location>
        <begin position="22"/>
        <end position="116"/>
    </location>
</feature>
<protein>
    <recommendedName>
        <fullName evidence="5">Secreted protein</fullName>
    </recommendedName>
</protein>
<keyword evidence="4" id="KW-1185">Reference proteome</keyword>